<protein>
    <submittedName>
        <fullName evidence="1">Uncharacterized protein</fullName>
    </submittedName>
</protein>
<dbReference type="EMBL" id="PP179318">
    <property type="protein sequence ID" value="XAI70099.1"/>
    <property type="molecule type" value="Genomic_DNA"/>
</dbReference>
<name>A0AAU6W1M3_9CAUD</name>
<proteinExistence type="predicted"/>
<reference evidence="1" key="1">
    <citation type="journal article" date="2024" name="J. Gen. Virol.">
        <title>Novel phages of Pseudomonas syringae unveil numerous potential auxiliary metabolic genes.</title>
        <authorList>
            <person name="Feltin C."/>
            <person name="Garneau J.R."/>
            <person name="Morris C.E."/>
            <person name="Berard A."/>
            <person name="Torres-Barcelo C."/>
        </authorList>
    </citation>
    <scope>NUCLEOTIDE SEQUENCE</scope>
</reference>
<organism evidence="1">
    <name type="scientific">Pseudomonas phage Nican01</name>
    <dbReference type="NCBI Taxonomy" id="3138540"/>
    <lineage>
        <taxon>Viruses</taxon>
        <taxon>Duplodnaviria</taxon>
        <taxon>Heunggongvirae</taxon>
        <taxon>Uroviricota</taxon>
        <taxon>Caudoviricetes</taxon>
        <taxon>Nickievirus</taxon>
    </lineage>
</organism>
<accession>A0AAU6W1M3</accession>
<sequence>MTDEYSLDDELTRKAGEAALWLDNELRRGGITRVEAFTALTVFDMITLGLIDPKFNDWSREERDKAMIARSDKTVMHRFEANGSETIIAISLVRRAGAVIVTQLTRNPDFSSKTHTFDEETDPVSAAAAGYLKIIERLQAKGLVVVA</sequence>
<evidence type="ECO:0000313" key="1">
    <source>
        <dbReference type="EMBL" id="XAI70099.1"/>
    </source>
</evidence>
<gene>
    <name evidence="1" type="ORF">Nican01_00086</name>
</gene>